<dbReference type="InterPro" id="IPR036390">
    <property type="entry name" value="WH_DNA-bd_sf"/>
</dbReference>
<dbReference type="RefSeq" id="WP_014185985.1">
    <property type="nucleotide sequence ID" value="NC_016584.1"/>
</dbReference>
<dbReference type="PANTHER" id="PTHR42756">
    <property type="entry name" value="TRANSCRIPTIONAL REGULATOR, MARR"/>
    <property type="match status" value="1"/>
</dbReference>
<dbReference type="eggNOG" id="COG1846">
    <property type="taxonomic scope" value="Bacteria"/>
</dbReference>
<proteinExistence type="predicted"/>
<dbReference type="PROSITE" id="PS50995">
    <property type="entry name" value="HTH_MARR_2"/>
    <property type="match status" value="1"/>
</dbReference>
<dbReference type="Gene3D" id="1.10.10.10">
    <property type="entry name" value="Winged helix-like DNA-binding domain superfamily/Winged helix DNA-binding domain"/>
    <property type="match status" value="1"/>
</dbReference>
<reference evidence="6" key="1">
    <citation type="submission" date="2011-11" db="EMBL/GenBank/DDBJ databases">
        <title>Complete sequence of Desulfosporosinus orientis DSM 765.</title>
        <authorList>
            <person name="Lucas S."/>
            <person name="Han J."/>
            <person name="Lapidus A."/>
            <person name="Cheng J.-F."/>
            <person name="Goodwin L."/>
            <person name="Pitluck S."/>
            <person name="Peters L."/>
            <person name="Ovchinnikova G."/>
            <person name="Teshima H."/>
            <person name="Detter J.C."/>
            <person name="Han C."/>
            <person name="Tapia R."/>
            <person name="Land M."/>
            <person name="Hauser L."/>
            <person name="Kyrpides N."/>
            <person name="Ivanova N."/>
            <person name="Pagani I."/>
            <person name="Pester M."/>
            <person name="Spring S."/>
            <person name="Ollivier B."/>
            <person name="Rattei T."/>
            <person name="Klenk H.-P."/>
            <person name="Wagner M."/>
            <person name="Loy A."/>
            <person name="Woyke T."/>
        </authorList>
    </citation>
    <scope>NUCLEOTIDE SEQUENCE [LARGE SCALE GENOMIC DNA]</scope>
    <source>
        <strain evidence="6">ATCC 19365 / DSM 765 / NCIMB 8382 / VKM B-1628</strain>
    </source>
</reference>
<evidence type="ECO:0000313" key="5">
    <source>
        <dbReference type="EMBL" id="AET69177.1"/>
    </source>
</evidence>
<feature type="domain" description="HTH marR-type" evidence="4">
    <location>
        <begin position="27"/>
        <end position="163"/>
    </location>
</feature>
<dbReference type="AlphaFoldDB" id="G7W6P5"/>
<dbReference type="GO" id="GO:0003677">
    <property type="term" value="F:DNA binding"/>
    <property type="evidence" value="ECO:0007669"/>
    <property type="project" value="UniProtKB-KW"/>
</dbReference>
<dbReference type="KEGG" id="dor:Desor_3709"/>
<dbReference type="PATRIC" id="fig|768706.3.peg.3736"/>
<dbReference type="EMBL" id="CP003108">
    <property type="protein sequence ID" value="AET69177.1"/>
    <property type="molecule type" value="Genomic_DNA"/>
</dbReference>
<reference evidence="5 6" key="2">
    <citation type="journal article" date="2012" name="J. Bacteriol.">
        <title>Complete genome sequences of Desulfosporosinus orientis DSM765T, Desulfosporosinus youngiae DSM17734T, Desulfosporosinus meridiei DSM13257T, and Desulfosporosinus acidiphilus DSM22704T.</title>
        <authorList>
            <person name="Pester M."/>
            <person name="Brambilla E."/>
            <person name="Alazard D."/>
            <person name="Rattei T."/>
            <person name="Weinmaier T."/>
            <person name="Han J."/>
            <person name="Lucas S."/>
            <person name="Lapidus A."/>
            <person name="Cheng J.F."/>
            <person name="Goodwin L."/>
            <person name="Pitluck S."/>
            <person name="Peters L."/>
            <person name="Ovchinnikova G."/>
            <person name="Teshima H."/>
            <person name="Detter J.C."/>
            <person name="Han C.S."/>
            <person name="Tapia R."/>
            <person name="Land M.L."/>
            <person name="Hauser L."/>
            <person name="Kyrpides N.C."/>
            <person name="Ivanova N.N."/>
            <person name="Pagani I."/>
            <person name="Huntmann M."/>
            <person name="Wei C.L."/>
            <person name="Davenport K.W."/>
            <person name="Daligault H."/>
            <person name="Chain P.S."/>
            <person name="Chen A."/>
            <person name="Mavromatis K."/>
            <person name="Markowitz V."/>
            <person name="Szeto E."/>
            <person name="Mikhailova N."/>
            <person name="Pati A."/>
            <person name="Wagner M."/>
            <person name="Woyke T."/>
            <person name="Ollivier B."/>
            <person name="Klenk H.P."/>
            <person name="Spring S."/>
            <person name="Loy A."/>
        </authorList>
    </citation>
    <scope>NUCLEOTIDE SEQUENCE [LARGE SCALE GENOMIC DNA]</scope>
    <source>
        <strain evidence="6">ATCC 19365 / DSM 765 / NCIMB 8382 / VKM B-1628</strain>
    </source>
</reference>
<accession>G7W6P5</accession>
<evidence type="ECO:0000313" key="6">
    <source>
        <dbReference type="Proteomes" id="UP000006346"/>
    </source>
</evidence>
<dbReference type="InterPro" id="IPR023187">
    <property type="entry name" value="Tscrpt_reg_MarR-type_CS"/>
</dbReference>
<dbReference type="HOGENOM" id="CLU_083287_27_3_9"/>
<dbReference type="SMART" id="SM00347">
    <property type="entry name" value="HTH_MARR"/>
    <property type="match status" value="1"/>
</dbReference>
<name>G7W6P5_DESOD</name>
<keyword evidence="6" id="KW-1185">Reference proteome</keyword>
<evidence type="ECO:0000259" key="4">
    <source>
        <dbReference type="PROSITE" id="PS50995"/>
    </source>
</evidence>
<dbReference type="PANTHER" id="PTHR42756:SF1">
    <property type="entry name" value="TRANSCRIPTIONAL REPRESSOR OF EMRAB OPERON"/>
    <property type="match status" value="1"/>
</dbReference>
<dbReference type="PRINTS" id="PR00598">
    <property type="entry name" value="HTHMARR"/>
</dbReference>
<evidence type="ECO:0000256" key="1">
    <source>
        <dbReference type="ARBA" id="ARBA00023015"/>
    </source>
</evidence>
<dbReference type="InterPro" id="IPR036388">
    <property type="entry name" value="WH-like_DNA-bd_sf"/>
</dbReference>
<keyword evidence="1" id="KW-0805">Transcription regulation</keyword>
<gene>
    <name evidence="5" type="ordered locus">Desor_3709</name>
</gene>
<dbReference type="InterPro" id="IPR000835">
    <property type="entry name" value="HTH_MarR-typ"/>
</dbReference>
<dbReference type="Pfam" id="PF01047">
    <property type="entry name" value="MarR"/>
    <property type="match status" value="1"/>
</dbReference>
<dbReference type="STRING" id="768706.Desor_3709"/>
<dbReference type="Proteomes" id="UP000006346">
    <property type="component" value="Chromosome"/>
</dbReference>
<keyword evidence="3" id="KW-0804">Transcription</keyword>
<dbReference type="GO" id="GO:0003700">
    <property type="term" value="F:DNA-binding transcription factor activity"/>
    <property type="evidence" value="ECO:0007669"/>
    <property type="project" value="InterPro"/>
</dbReference>
<keyword evidence="2" id="KW-0238">DNA-binding</keyword>
<dbReference type="PROSITE" id="PS01117">
    <property type="entry name" value="HTH_MARR_1"/>
    <property type="match status" value="1"/>
</dbReference>
<evidence type="ECO:0000256" key="2">
    <source>
        <dbReference type="ARBA" id="ARBA00023125"/>
    </source>
</evidence>
<dbReference type="SUPFAM" id="SSF46785">
    <property type="entry name" value="Winged helix' DNA-binding domain"/>
    <property type="match status" value="1"/>
</dbReference>
<organism evidence="5 6">
    <name type="scientific">Desulfosporosinus orientis (strain ATCC 19365 / DSM 765 / NCIMB 8382 / VKM B-1628 / Singapore I)</name>
    <name type="common">Desulfotomaculum orientis</name>
    <dbReference type="NCBI Taxonomy" id="768706"/>
    <lineage>
        <taxon>Bacteria</taxon>
        <taxon>Bacillati</taxon>
        <taxon>Bacillota</taxon>
        <taxon>Clostridia</taxon>
        <taxon>Eubacteriales</taxon>
        <taxon>Desulfitobacteriaceae</taxon>
        <taxon>Desulfosporosinus</taxon>
    </lineage>
</organism>
<sequence length="185" mass="21349">MFEFGLRDLPQKETLEEYSVHFPELQKEAVLAALALLRTAADLSKAFDLHFAAFGITEGRFIILMLLYRESDYTLDFTLLSEKAEITKSTLTGLIDGLEKQGYVERIPHPKDRRKQLLRLSSSGLKLLEEMLPKHYKKTGHLMVGLSLSEQLDLINLLDKLQESLLKTEKREVVEHEQTIYCKRK</sequence>
<protein>
    <submittedName>
        <fullName evidence="5">Transcriptional regulator</fullName>
    </submittedName>
</protein>
<evidence type="ECO:0000256" key="3">
    <source>
        <dbReference type="ARBA" id="ARBA00023163"/>
    </source>
</evidence>